<evidence type="ECO:0000256" key="2">
    <source>
        <dbReference type="ARBA" id="ARBA00022741"/>
    </source>
</evidence>
<dbReference type="PROSITE" id="PS50893">
    <property type="entry name" value="ABC_TRANSPORTER_2"/>
    <property type="match status" value="1"/>
</dbReference>
<dbReference type="SUPFAM" id="SSF52540">
    <property type="entry name" value="P-loop containing nucleoside triphosphate hydrolases"/>
    <property type="match status" value="1"/>
</dbReference>
<sequence>MISCKNATFTYTGRDVGIKNISLTVNKGEWIGIIGANGSGKSTLLNIISGIIIPDSGSIELCGQSLSKFSKKELAKNMSVLSQHQQFTYEYTVKETIKLGRLVHQSSLFSRWSQEDEDAVQRAMEWTNTQLFEQNLLNEISGGERQRVFLAQCLAQESPCILLDEPSNHLDISQTIQILDLLKKLQNEHQKTIVTIFHDLNLASLYCDRIVAIKDGEKIMEAKADVLLNEDALFSIFQTPFTVLNHPNTNHKIIAYKSNVVL</sequence>
<evidence type="ECO:0000259" key="5">
    <source>
        <dbReference type="PROSITE" id="PS50893"/>
    </source>
</evidence>
<dbReference type="PROSITE" id="PS00211">
    <property type="entry name" value="ABC_TRANSPORTER_1"/>
    <property type="match status" value="1"/>
</dbReference>
<dbReference type="InterPro" id="IPR027417">
    <property type="entry name" value="P-loop_NTPase"/>
</dbReference>
<comment type="caution">
    <text evidence="6">The sequence shown here is derived from an EMBL/GenBank/DDBJ whole genome shotgun (WGS) entry which is preliminary data.</text>
</comment>
<feature type="domain" description="ABC transporter" evidence="5">
    <location>
        <begin position="2"/>
        <end position="240"/>
    </location>
</feature>
<dbReference type="CDD" id="cd03214">
    <property type="entry name" value="ABC_Iron-Siderophores_B12_Hemin"/>
    <property type="match status" value="1"/>
</dbReference>
<dbReference type="PANTHER" id="PTHR42794:SF1">
    <property type="entry name" value="HEMIN IMPORT ATP-BINDING PROTEIN HMUV"/>
    <property type="match status" value="1"/>
</dbReference>
<keyword evidence="3 6" id="KW-0067">ATP-binding</keyword>
<dbReference type="GO" id="GO:0005524">
    <property type="term" value="F:ATP binding"/>
    <property type="evidence" value="ECO:0007669"/>
    <property type="project" value="UniProtKB-KW"/>
</dbReference>
<keyword evidence="4" id="KW-1278">Translocase</keyword>
<dbReference type="Pfam" id="PF00005">
    <property type="entry name" value="ABC_tran"/>
    <property type="match status" value="1"/>
</dbReference>
<accession>A0A940SHS4</accession>
<evidence type="ECO:0000256" key="4">
    <source>
        <dbReference type="ARBA" id="ARBA00022967"/>
    </source>
</evidence>
<dbReference type="EMBL" id="JAGIYQ010000002">
    <property type="protein sequence ID" value="MBP0724250.1"/>
    <property type="molecule type" value="Genomic_DNA"/>
</dbReference>
<evidence type="ECO:0000313" key="7">
    <source>
        <dbReference type="Proteomes" id="UP000682134"/>
    </source>
</evidence>
<dbReference type="FunFam" id="3.40.50.300:FF:000134">
    <property type="entry name" value="Iron-enterobactin ABC transporter ATP-binding protein"/>
    <property type="match status" value="1"/>
</dbReference>
<name>A0A940SHS4_9BACI</name>
<evidence type="ECO:0000256" key="3">
    <source>
        <dbReference type="ARBA" id="ARBA00022840"/>
    </source>
</evidence>
<protein>
    <submittedName>
        <fullName evidence="6">ABC transporter ATP-binding protein</fullName>
    </submittedName>
</protein>
<dbReference type="Gene3D" id="3.40.50.300">
    <property type="entry name" value="P-loop containing nucleotide triphosphate hydrolases"/>
    <property type="match status" value="1"/>
</dbReference>
<keyword evidence="7" id="KW-1185">Reference proteome</keyword>
<keyword evidence="1" id="KW-0813">Transport</keyword>
<dbReference type="AlphaFoldDB" id="A0A940SHS4"/>
<dbReference type="InterPro" id="IPR017871">
    <property type="entry name" value="ABC_transporter-like_CS"/>
</dbReference>
<gene>
    <name evidence="6" type="ORF">J5Y03_03510</name>
</gene>
<keyword evidence="2" id="KW-0547">Nucleotide-binding</keyword>
<dbReference type="Proteomes" id="UP000682134">
    <property type="component" value="Unassembled WGS sequence"/>
</dbReference>
<dbReference type="RefSeq" id="WP_209402585.1">
    <property type="nucleotide sequence ID" value="NZ_JAGIYQ010000002.1"/>
</dbReference>
<reference evidence="6" key="1">
    <citation type="submission" date="2021-04" db="EMBL/GenBank/DDBJ databases">
        <title>Genome seq and assembly of Bacillus sp.</title>
        <authorList>
            <person name="Chhetri G."/>
        </authorList>
    </citation>
    <scope>NUCLEOTIDE SEQUENCE</scope>
    <source>
        <strain evidence="6">RG28</strain>
    </source>
</reference>
<dbReference type="GO" id="GO:0016887">
    <property type="term" value="F:ATP hydrolysis activity"/>
    <property type="evidence" value="ECO:0007669"/>
    <property type="project" value="InterPro"/>
</dbReference>
<dbReference type="InterPro" id="IPR003439">
    <property type="entry name" value="ABC_transporter-like_ATP-bd"/>
</dbReference>
<proteinExistence type="predicted"/>
<evidence type="ECO:0000313" key="6">
    <source>
        <dbReference type="EMBL" id="MBP0724250.1"/>
    </source>
</evidence>
<dbReference type="SMART" id="SM00382">
    <property type="entry name" value="AAA"/>
    <property type="match status" value="1"/>
</dbReference>
<dbReference type="PANTHER" id="PTHR42794">
    <property type="entry name" value="HEMIN IMPORT ATP-BINDING PROTEIN HMUV"/>
    <property type="match status" value="1"/>
</dbReference>
<organism evidence="6 7">
    <name type="scientific">Gottfriedia endophytica</name>
    <dbReference type="NCBI Taxonomy" id="2820819"/>
    <lineage>
        <taxon>Bacteria</taxon>
        <taxon>Bacillati</taxon>
        <taxon>Bacillota</taxon>
        <taxon>Bacilli</taxon>
        <taxon>Bacillales</taxon>
        <taxon>Bacillaceae</taxon>
        <taxon>Gottfriedia</taxon>
    </lineage>
</organism>
<evidence type="ECO:0000256" key="1">
    <source>
        <dbReference type="ARBA" id="ARBA00022448"/>
    </source>
</evidence>
<dbReference type="InterPro" id="IPR003593">
    <property type="entry name" value="AAA+_ATPase"/>
</dbReference>